<feature type="transmembrane region" description="Helical" evidence="10">
    <location>
        <begin position="290"/>
        <end position="309"/>
    </location>
</feature>
<feature type="transmembrane region" description="Helical" evidence="10">
    <location>
        <begin position="175"/>
        <end position="197"/>
    </location>
</feature>
<keyword evidence="8 10" id="KW-0675">Receptor</keyword>
<comment type="subcellular location">
    <subcellularLocation>
        <location evidence="1 10">Cell membrane</location>
        <topology evidence="1 10">Multi-pass membrane protein</topology>
    </subcellularLocation>
</comment>
<reference evidence="11" key="1">
    <citation type="submission" date="2024-04" db="EMBL/GenBank/DDBJ databases">
        <authorList>
            <consortium name="Molecular Ecology Group"/>
        </authorList>
    </citation>
    <scope>NUCLEOTIDE SEQUENCE</scope>
</reference>
<feature type="transmembrane region" description="Helical" evidence="10">
    <location>
        <begin position="258"/>
        <end position="278"/>
    </location>
</feature>
<dbReference type="InterPro" id="IPR004117">
    <property type="entry name" value="7tm6_olfct_rcpt"/>
</dbReference>
<keyword evidence="9 10" id="KW-0807">Transducer</keyword>
<evidence type="ECO:0000313" key="11">
    <source>
        <dbReference type="EMBL" id="CAL1683024.1"/>
    </source>
</evidence>
<evidence type="ECO:0000256" key="9">
    <source>
        <dbReference type="ARBA" id="ARBA00023224"/>
    </source>
</evidence>
<dbReference type="EMBL" id="OZ034827">
    <property type="protein sequence ID" value="CAL1683024.1"/>
    <property type="molecule type" value="Genomic_DNA"/>
</dbReference>
<dbReference type="GO" id="GO:0004984">
    <property type="term" value="F:olfactory receptor activity"/>
    <property type="evidence" value="ECO:0007669"/>
    <property type="project" value="InterPro"/>
</dbReference>
<keyword evidence="7 10" id="KW-0472">Membrane</keyword>
<evidence type="ECO:0000256" key="3">
    <source>
        <dbReference type="ARBA" id="ARBA00022606"/>
    </source>
</evidence>
<dbReference type="Proteomes" id="UP001497644">
    <property type="component" value="Chromosome 4"/>
</dbReference>
<accession>A0AAV2NTC9</accession>
<proteinExistence type="inferred from homology"/>
<dbReference type="Pfam" id="PF02949">
    <property type="entry name" value="7tm_6"/>
    <property type="match status" value="1"/>
</dbReference>
<name>A0AAV2NTC9_9HYME</name>
<keyword evidence="2" id="KW-1003">Cell membrane</keyword>
<evidence type="ECO:0000256" key="5">
    <source>
        <dbReference type="ARBA" id="ARBA00022725"/>
    </source>
</evidence>
<keyword evidence="5 10" id="KW-0552">Olfaction</keyword>
<keyword evidence="3 10" id="KW-0716">Sensory transduction</keyword>
<protein>
    <recommendedName>
        <fullName evidence="10">Odorant receptor</fullName>
    </recommendedName>
</protein>
<gene>
    <name evidence="11" type="ORF">LPLAT_LOCUS8838</name>
</gene>
<evidence type="ECO:0000256" key="10">
    <source>
        <dbReference type="RuleBase" id="RU351113"/>
    </source>
</evidence>
<keyword evidence="4 10" id="KW-0812">Transmembrane</keyword>
<evidence type="ECO:0000256" key="6">
    <source>
        <dbReference type="ARBA" id="ARBA00022989"/>
    </source>
</evidence>
<comment type="caution">
    <text evidence="10">Lacks conserved residue(s) required for the propagation of feature annotation.</text>
</comment>
<dbReference type="GO" id="GO:0007165">
    <property type="term" value="P:signal transduction"/>
    <property type="evidence" value="ECO:0007669"/>
    <property type="project" value="UniProtKB-KW"/>
</dbReference>
<evidence type="ECO:0000256" key="1">
    <source>
        <dbReference type="ARBA" id="ARBA00004651"/>
    </source>
</evidence>
<evidence type="ECO:0000256" key="8">
    <source>
        <dbReference type="ARBA" id="ARBA00023170"/>
    </source>
</evidence>
<dbReference type="AlphaFoldDB" id="A0AAV2NTC9"/>
<keyword evidence="6 10" id="KW-1133">Transmembrane helix</keyword>
<feature type="transmembrane region" description="Helical" evidence="10">
    <location>
        <begin position="34"/>
        <end position="54"/>
    </location>
</feature>
<organism evidence="11 12">
    <name type="scientific">Lasius platythorax</name>
    <dbReference type="NCBI Taxonomy" id="488582"/>
    <lineage>
        <taxon>Eukaryota</taxon>
        <taxon>Metazoa</taxon>
        <taxon>Ecdysozoa</taxon>
        <taxon>Arthropoda</taxon>
        <taxon>Hexapoda</taxon>
        <taxon>Insecta</taxon>
        <taxon>Pterygota</taxon>
        <taxon>Neoptera</taxon>
        <taxon>Endopterygota</taxon>
        <taxon>Hymenoptera</taxon>
        <taxon>Apocrita</taxon>
        <taxon>Aculeata</taxon>
        <taxon>Formicoidea</taxon>
        <taxon>Formicidae</taxon>
        <taxon>Formicinae</taxon>
        <taxon>Lasius</taxon>
        <taxon>Lasius</taxon>
    </lineage>
</organism>
<dbReference type="GO" id="GO:0005886">
    <property type="term" value="C:plasma membrane"/>
    <property type="evidence" value="ECO:0007669"/>
    <property type="project" value="UniProtKB-SubCell"/>
</dbReference>
<evidence type="ECO:0000256" key="7">
    <source>
        <dbReference type="ARBA" id="ARBA00023136"/>
    </source>
</evidence>
<keyword evidence="12" id="KW-1185">Reference proteome</keyword>
<dbReference type="PANTHER" id="PTHR21137">
    <property type="entry name" value="ODORANT RECEPTOR"/>
    <property type="match status" value="1"/>
</dbReference>
<evidence type="ECO:0000256" key="2">
    <source>
        <dbReference type="ARBA" id="ARBA00022475"/>
    </source>
</evidence>
<dbReference type="GO" id="GO:0005549">
    <property type="term" value="F:odorant binding"/>
    <property type="evidence" value="ECO:0007669"/>
    <property type="project" value="InterPro"/>
</dbReference>
<feature type="transmembrane region" description="Helical" evidence="10">
    <location>
        <begin position="121"/>
        <end position="142"/>
    </location>
</feature>
<evidence type="ECO:0000256" key="4">
    <source>
        <dbReference type="ARBA" id="ARBA00022692"/>
    </source>
</evidence>
<dbReference type="PANTHER" id="PTHR21137:SF35">
    <property type="entry name" value="ODORANT RECEPTOR 19A-RELATED"/>
    <property type="match status" value="1"/>
</dbReference>
<sequence>MQAVDLAQASNIITWNRWFLTVLGLWPLKVNQPLFIFFSAYMTIYCIMGVGHLIKHFNQPEHIVANLTDNVLFTMILGKMLICRRSCEIMAKFLKAIESDFLTETYSSIQEKMAFLYYNHIALIFVKVSMSLTAFSATLYYLRTFFENWRAIISGNFSYELPYPVHPFFEIKDTHTYICICIYLMLAVPIIICGYAGPDAFVLSMTLHICGQFAALSCKIDNLLKDRENYQRHVTSIVSRHHHLITLAEILENNFNMIFLQQTLGTVFLLCLSLYHIIANSEYGDGTNVIAFMLYTSCVLSTILAYCYIGECLITESAGLRDAFYNSNWYNNPPSYTKLLSICITRSEKPLILTVGKFCTLSLNTFTIIVKTSMAYLSMLRNFM</sequence>
<comment type="similarity">
    <text evidence="10">Belongs to the insect chemoreceptor superfamily. Heteromeric odorant receptor channel (TC 1.A.69) family.</text>
</comment>
<evidence type="ECO:0000313" key="12">
    <source>
        <dbReference type="Proteomes" id="UP001497644"/>
    </source>
</evidence>